<evidence type="ECO:0000313" key="3">
    <source>
        <dbReference type="Proteomes" id="UP001166571"/>
    </source>
</evidence>
<dbReference type="PANTHER" id="PTHR48050">
    <property type="entry name" value="STEROL 3-BETA-GLUCOSYLTRANSFERASE"/>
    <property type="match status" value="1"/>
</dbReference>
<organism evidence="2 3">
    <name type="scientific">Sphingopyxis jiangsuensis</name>
    <dbReference type="NCBI Taxonomy" id="2871171"/>
    <lineage>
        <taxon>Bacteria</taxon>
        <taxon>Pseudomonadati</taxon>
        <taxon>Pseudomonadota</taxon>
        <taxon>Alphaproteobacteria</taxon>
        <taxon>Sphingomonadales</taxon>
        <taxon>Sphingomonadaceae</taxon>
        <taxon>Sphingopyxis</taxon>
    </lineage>
</organism>
<dbReference type="CDD" id="cd03784">
    <property type="entry name" value="GT1_Gtf-like"/>
    <property type="match status" value="1"/>
</dbReference>
<evidence type="ECO:0000259" key="1">
    <source>
        <dbReference type="Pfam" id="PF06722"/>
    </source>
</evidence>
<dbReference type="InterPro" id="IPR050426">
    <property type="entry name" value="Glycosyltransferase_28"/>
</dbReference>
<dbReference type="Proteomes" id="UP001166571">
    <property type="component" value="Unassembled WGS sequence"/>
</dbReference>
<keyword evidence="3" id="KW-1185">Reference proteome</keyword>
<dbReference type="RefSeq" id="WP_222137131.1">
    <property type="nucleotide sequence ID" value="NZ_JAILXK010000002.1"/>
</dbReference>
<reference evidence="2" key="1">
    <citation type="submission" date="2021-08" db="EMBL/GenBank/DDBJ databases">
        <title>Sphingopyxis panaciterrulae sp. nov., isolated from the surface water of the Yellow Sea.</title>
        <authorList>
            <person name="Gao Z."/>
            <person name="Zhang D."/>
            <person name="Zhang A."/>
        </authorList>
    </citation>
    <scope>NUCLEOTIDE SEQUENCE</scope>
    <source>
        <strain evidence="2">XHP0097</strain>
    </source>
</reference>
<dbReference type="InterPro" id="IPR002213">
    <property type="entry name" value="UDP_glucos_trans"/>
</dbReference>
<feature type="domain" description="Erythromycin biosynthesis protein CIII-like C-terminal" evidence="1">
    <location>
        <begin position="261"/>
        <end position="400"/>
    </location>
</feature>
<dbReference type="SUPFAM" id="SSF53756">
    <property type="entry name" value="UDP-Glycosyltransferase/glycogen phosphorylase"/>
    <property type="match status" value="1"/>
</dbReference>
<protein>
    <submittedName>
        <fullName evidence="2">Glycosyltransferase</fullName>
    </submittedName>
</protein>
<dbReference type="Gene3D" id="3.40.50.2000">
    <property type="entry name" value="Glycogen Phosphorylase B"/>
    <property type="match status" value="2"/>
</dbReference>
<name>A0ABS7MH50_9SPHN</name>
<dbReference type="EMBL" id="JAILXK010000002">
    <property type="protein sequence ID" value="MBY4638102.1"/>
    <property type="molecule type" value="Genomic_DNA"/>
</dbReference>
<comment type="caution">
    <text evidence="2">The sequence shown here is derived from an EMBL/GenBank/DDBJ whole genome shotgun (WGS) entry which is preliminary data.</text>
</comment>
<evidence type="ECO:0000313" key="2">
    <source>
        <dbReference type="EMBL" id="MBY4638102.1"/>
    </source>
</evidence>
<dbReference type="Pfam" id="PF06722">
    <property type="entry name" value="EryCIII-like_C"/>
    <property type="match status" value="1"/>
</dbReference>
<dbReference type="PANTHER" id="PTHR48050:SF13">
    <property type="entry name" value="STEROL 3-BETA-GLUCOSYLTRANSFERASE UGT80A2"/>
    <property type="match status" value="1"/>
</dbReference>
<dbReference type="InterPro" id="IPR010610">
    <property type="entry name" value="EryCIII-like_C"/>
</dbReference>
<sequence>MPIITVARKLAERGHRVRVMSDACNRSEAEAVGARFIPWTRAPSRTDRTRDSDIFRDWEVDTPEEQIGRVLDRIMVGPAHAYAEDLIEQLKAEPADLVVSNEMLLGVAMGCEAIGQRFVLLTCNVSLFPMEGVPPLGPGLLPATNDAERALHAEIMQANGQMFDSRLPALNSARASYGLPPLAALADQHDAAHAVLLGTSRAFDFAPEQLPDRIRYVGPQLDDPSWAKPWTSPWAANDARPLVLVGFSTTFQGHIGVLQDIIDGAASLDVRLLVTLGSTIAPEELTPAANCQLVRSAPHNSVMKQAALVVTHGGHGTVARALSHLRPMVVVPHGRDQNDNAVRVTARGAGIQLAADAGPDAFRAAIESILSEPAYTAAAARLGRVMADDARNSPVVAELETIAAEMPGNGLRAA</sequence>
<gene>
    <name evidence="2" type="ORF">K5P26_13225</name>
</gene>
<accession>A0ABS7MH50</accession>
<proteinExistence type="predicted"/>